<dbReference type="OrthoDB" id="6753992at2759"/>
<name>A0A6P7FCV5_DIAVI</name>
<dbReference type="KEGG" id="dvv:114328748"/>
<proteinExistence type="predicted"/>
<sequence>MKTIMILCAFVIFVIAQIQCQEDGCGPHERRVECKSCCKVPTCQQKVPPKCNRICLQVCFPGCECLPGYIRLRENGPCVKTC</sequence>
<feature type="signal peptide" evidence="1">
    <location>
        <begin position="1"/>
        <end position="20"/>
    </location>
</feature>
<evidence type="ECO:0000256" key="1">
    <source>
        <dbReference type="SAM" id="SignalP"/>
    </source>
</evidence>
<dbReference type="AlphaFoldDB" id="A0A6P7FCV5"/>
<protein>
    <submittedName>
        <fullName evidence="2">Chymotrypsin inhibitor Ani s 6-like</fullName>
    </submittedName>
</protein>
<dbReference type="RefSeq" id="XP_028133501.1">
    <property type="nucleotide sequence ID" value="XM_028277700.1"/>
</dbReference>
<feature type="chain" id="PRO_5028460147" evidence="1">
    <location>
        <begin position="21"/>
        <end position="82"/>
    </location>
</feature>
<dbReference type="Gene3D" id="2.10.25.10">
    <property type="entry name" value="Laminin"/>
    <property type="match status" value="1"/>
</dbReference>
<dbReference type="InParanoid" id="A0A6P7FCV5"/>
<organism evidence="2">
    <name type="scientific">Diabrotica virgifera virgifera</name>
    <name type="common">western corn rootworm</name>
    <dbReference type="NCBI Taxonomy" id="50390"/>
    <lineage>
        <taxon>Eukaryota</taxon>
        <taxon>Metazoa</taxon>
        <taxon>Ecdysozoa</taxon>
        <taxon>Arthropoda</taxon>
        <taxon>Hexapoda</taxon>
        <taxon>Insecta</taxon>
        <taxon>Pterygota</taxon>
        <taxon>Neoptera</taxon>
        <taxon>Endopterygota</taxon>
        <taxon>Coleoptera</taxon>
        <taxon>Polyphaga</taxon>
        <taxon>Cucujiformia</taxon>
        <taxon>Chrysomeloidea</taxon>
        <taxon>Chrysomelidae</taxon>
        <taxon>Galerucinae</taxon>
        <taxon>Diabroticina</taxon>
        <taxon>Diabroticites</taxon>
        <taxon>Diabrotica</taxon>
    </lineage>
</organism>
<reference evidence="2" key="1">
    <citation type="submission" date="2025-08" db="UniProtKB">
        <authorList>
            <consortium name="RefSeq"/>
        </authorList>
    </citation>
    <scope>IDENTIFICATION</scope>
    <source>
        <tissue evidence="2">Whole insect</tissue>
    </source>
</reference>
<keyword evidence="1" id="KW-0732">Signal</keyword>
<gene>
    <name evidence="2" type="primary">LOC114328748</name>
</gene>
<evidence type="ECO:0000313" key="2">
    <source>
        <dbReference type="RefSeq" id="XP_028133501.1"/>
    </source>
</evidence>
<accession>A0A6P7FCV5</accession>